<reference evidence="7 8" key="1">
    <citation type="submission" date="2018-11" db="EMBL/GenBank/DDBJ databases">
        <title>Genome sequence of Saitozyma podzolica DSM 27192.</title>
        <authorList>
            <person name="Aliyu H."/>
            <person name="Gorte O."/>
            <person name="Ochsenreither K."/>
        </authorList>
    </citation>
    <scope>NUCLEOTIDE SEQUENCE [LARGE SCALE GENOMIC DNA]</scope>
    <source>
        <strain evidence="7 8">DSM 27192</strain>
    </source>
</reference>
<dbReference type="PANTHER" id="PTHR42747">
    <property type="entry name" value="NITRONATE MONOOXYGENASE-RELATED"/>
    <property type="match status" value="1"/>
</dbReference>
<evidence type="ECO:0000313" key="7">
    <source>
        <dbReference type="EMBL" id="RSH94940.1"/>
    </source>
</evidence>
<dbReference type="SUPFAM" id="SSF51412">
    <property type="entry name" value="Inosine monophosphate dehydrogenase (IMPDH)"/>
    <property type="match status" value="1"/>
</dbReference>
<dbReference type="STRING" id="1890683.A0A427YUY3"/>
<dbReference type="PANTHER" id="PTHR42747:SF3">
    <property type="entry name" value="NITRONATE MONOOXYGENASE-RELATED"/>
    <property type="match status" value="1"/>
</dbReference>
<keyword evidence="6" id="KW-0503">Monooxygenase</keyword>
<comment type="caution">
    <text evidence="7">The sequence shown here is derived from an EMBL/GenBank/DDBJ whole genome shotgun (WGS) entry which is preliminary data.</text>
</comment>
<evidence type="ECO:0000313" key="8">
    <source>
        <dbReference type="Proteomes" id="UP000279259"/>
    </source>
</evidence>
<comment type="cofactor">
    <cofactor evidence="1">
        <name>FMN</name>
        <dbReference type="ChEBI" id="CHEBI:58210"/>
    </cofactor>
</comment>
<sequence>MSALGRLGVRLPIIQAPMAGVSTPQMAAAVSNAGALGSIAVGATNAAGARSMIDQVRKLTDRPFNVNVFVHQSPTPDASNDASWLEKLLKTIYKSFADDPEMVEVLLETRPPVVSFHFGLPSSETIRALKERDIVLLATATSMAEADAIEETSVDFIVAQGYEAGGHRGTFDPDAKDDCLGTRGGIMDGAGIAAALDLGAVAAQLGTAFVACPESSADEGFRRALSSPAAEHTVMTRLISGRPARCLSNRFTALEEALRGQIPPDYPIAYDAGKALNAAAKARGESGFGAQWAGQGAPLARSLPAGEMVEALARELAEATRRV</sequence>
<evidence type="ECO:0000256" key="5">
    <source>
        <dbReference type="ARBA" id="ARBA00023002"/>
    </source>
</evidence>
<accession>A0A427YUY3</accession>
<keyword evidence="8" id="KW-1185">Reference proteome</keyword>
<keyword evidence="3" id="KW-0285">Flavoprotein</keyword>
<dbReference type="GO" id="GO:0018580">
    <property type="term" value="F:nitronate monooxygenase activity"/>
    <property type="evidence" value="ECO:0007669"/>
    <property type="project" value="InterPro"/>
</dbReference>
<evidence type="ECO:0000256" key="3">
    <source>
        <dbReference type="ARBA" id="ARBA00022630"/>
    </source>
</evidence>
<evidence type="ECO:0000256" key="2">
    <source>
        <dbReference type="ARBA" id="ARBA00009881"/>
    </source>
</evidence>
<dbReference type="EMBL" id="RSCD01000001">
    <property type="protein sequence ID" value="RSH94940.1"/>
    <property type="molecule type" value="Genomic_DNA"/>
</dbReference>
<keyword evidence="4" id="KW-0288">FMN</keyword>
<dbReference type="Pfam" id="PF03060">
    <property type="entry name" value="NMO"/>
    <property type="match status" value="1"/>
</dbReference>
<protein>
    <submittedName>
        <fullName evidence="7">Uncharacterized protein</fullName>
    </submittedName>
</protein>
<organism evidence="7 8">
    <name type="scientific">Saitozyma podzolica</name>
    <dbReference type="NCBI Taxonomy" id="1890683"/>
    <lineage>
        <taxon>Eukaryota</taxon>
        <taxon>Fungi</taxon>
        <taxon>Dikarya</taxon>
        <taxon>Basidiomycota</taxon>
        <taxon>Agaricomycotina</taxon>
        <taxon>Tremellomycetes</taxon>
        <taxon>Tremellales</taxon>
        <taxon>Trimorphomycetaceae</taxon>
        <taxon>Saitozyma</taxon>
    </lineage>
</organism>
<evidence type="ECO:0000256" key="4">
    <source>
        <dbReference type="ARBA" id="ARBA00022643"/>
    </source>
</evidence>
<evidence type="ECO:0000256" key="1">
    <source>
        <dbReference type="ARBA" id="ARBA00001917"/>
    </source>
</evidence>
<dbReference type="OrthoDB" id="412383at2759"/>
<dbReference type="AlphaFoldDB" id="A0A427YUY3"/>
<name>A0A427YUY3_9TREE</name>
<keyword evidence="5" id="KW-0560">Oxidoreductase</keyword>
<proteinExistence type="inferred from homology"/>
<dbReference type="Gene3D" id="3.20.20.70">
    <property type="entry name" value="Aldolase class I"/>
    <property type="match status" value="1"/>
</dbReference>
<evidence type="ECO:0000256" key="6">
    <source>
        <dbReference type="ARBA" id="ARBA00023033"/>
    </source>
</evidence>
<dbReference type="InterPro" id="IPR013785">
    <property type="entry name" value="Aldolase_TIM"/>
</dbReference>
<gene>
    <name evidence="7" type="ORF">EHS25_000024</name>
</gene>
<dbReference type="CDD" id="cd04730">
    <property type="entry name" value="NPD_like"/>
    <property type="match status" value="1"/>
</dbReference>
<comment type="similarity">
    <text evidence="2">Belongs to the nitronate monooxygenase family. NMO class I subfamily.</text>
</comment>
<dbReference type="Proteomes" id="UP000279259">
    <property type="component" value="Unassembled WGS sequence"/>
</dbReference>
<dbReference type="InterPro" id="IPR004136">
    <property type="entry name" value="NMO"/>
</dbReference>